<organism evidence="1 2">
    <name type="scientific">Neotamlana nanhaiensis</name>
    <dbReference type="NCBI Taxonomy" id="1382798"/>
    <lineage>
        <taxon>Bacteria</taxon>
        <taxon>Pseudomonadati</taxon>
        <taxon>Bacteroidota</taxon>
        <taxon>Flavobacteriia</taxon>
        <taxon>Flavobacteriales</taxon>
        <taxon>Flavobacteriaceae</taxon>
        <taxon>Neotamlana</taxon>
    </lineage>
</organism>
<comment type="caution">
    <text evidence="1">The sequence shown here is derived from an EMBL/GenBank/DDBJ whole genome shotgun (WGS) entry which is preliminary data.</text>
</comment>
<dbReference type="STRING" id="1382798.PK35_06450"/>
<dbReference type="PATRIC" id="fig|1382798.3.peg.2607"/>
<accession>A0A0D7W6N6</accession>
<dbReference type="PANTHER" id="PTHR17985">
    <property type="entry name" value="SER/THR-RICH PROTEIN T10 IN DGCR REGION"/>
    <property type="match status" value="1"/>
</dbReference>
<dbReference type="RefSeq" id="WP_044625877.1">
    <property type="nucleotide sequence ID" value="NZ_JTDV01000003.1"/>
</dbReference>
<evidence type="ECO:0008006" key="3">
    <source>
        <dbReference type="Google" id="ProtNLM"/>
    </source>
</evidence>
<dbReference type="OrthoDB" id="4380123at2"/>
<evidence type="ECO:0000313" key="1">
    <source>
        <dbReference type="EMBL" id="KJD33487.1"/>
    </source>
</evidence>
<dbReference type="Proteomes" id="UP000032361">
    <property type="component" value="Unassembled WGS sequence"/>
</dbReference>
<proteinExistence type="predicted"/>
<reference evidence="1 2" key="1">
    <citation type="journal article" date="2015" name="Antonie Van Leeuwenhoek">
        <title>Tamlana nanhaiensis sp. nov., isolated from surface seawater collected from the South China Sea.</title>
        <authorList>
            <person name="Liu X."/>
            <person name="Lai Q."/>
            <person name="Du Y."/>
            <person name="Li G."/>
            <person name="Sun F."/>
            <person name="Shao Z."/>
        </authorList>
    </citation>
    <scope>NUCLEOTIDE SEQUENCE [LARGE SCALE GENOMIC DNA]</scope>
    <source>
        <strain evidence="1 2">FHC16</strain>
    </source>
</reference>
<protein>
    <recommendedName>
        <fullName evidence="3">NRDE family protein</fullName>
    </recommendedName>
</protein>
<keyword evidence="2" id="KW-1185">Reference proteome</keyword>
<gene>
    <name evidence="1" type="ORF">PK35_06450</name>
</gene>
<evidence type="ECO:0000313" key="2">
    <source>
        <dbReference type="Proteomes" id="UP000032361"/>
    </source>
</evidence>
<sequence length="241" mass="28084">MCTVSIFPTGNNDFILTSNRDEAPSRISLPPQFYNFEGKQLLYPKDELSDGTWVGISENSRLICLLNGGVKIHKRKKYYRKSRGLVVKELLAMPHVVNVFNDYNFDDIEPFTLVIADWRDDLKLYEFIWDGFEKYFNNLPLQPKIWSSSTLYNDVMKTEREDWFNIYKAHVQLDAESALDFHKTAGKGNLDYGVIMDRGIVKTTSITQVVKQNNVLEMRYENVRNNLVTKETFNFPEIVND</sequence>
<dbReference type="AlphaFoldDB" id="A0A0D7W6N6"/>
<name>A0A0D7W6N6_9FLAO</name>
<dbReference type="PANTHER" id="PTHR17985:SF8">
    <property type="entry name" value="TRANSPORT AND GOLGI ORGANIZATION PROTEIN 2 HOMOLOG"/>
    <property type="match status" value="1"/>
</dbReference>
<dbReference type="EMBL" id="JTDV01000003">
    <property type="protein sequence ID" value="KJD33487.1"/>
    <property type="molecule type" value="Genomic_DNA"/>
</dbReference>
<dbReference type="InterPro" id="IPR008551">
    <property type="entry name" value="TANGO2"/>
</dbReference>
<dbReference type="Pfam" id="PF05742">
    <property type="entry name" value="TANGO2"/>
    <property type="match status" value="1"/>
</dbReference>